<protein>
    <submittedName>
        <fullName evidence="4">Uncharacterized protein</fullName>
    </submittedName>
</protein>
<keyword evidence="5" id="KW-1185">Reference proteome</keyword>
<gene>
    <name evidence="4" type="ORF">B0A48_14110</name>
</gene>
<accession>A0A1V8SL67</accession>
<feature type="signal peptide" evidence="3">
    <location>
        <begin position="1"/>
        <end position="19"/>
    </location>
</feature>
<evidence type="ECO:0000256" key="3">
    <source>
        <dbReference type="SAM" id="SignalP"/>
    </source>
</evidence>
<evidence type="ECO:0000256" key="1">
    <source>
        <dbReference type="SAM" id="Coils"/>
    </source>
</evidence>
<sequence>MRLKVTLLVILRVICTTAALPTGEQPPVVIDRDNSTRNVEIQASNHSSALEELTDAANITHVIFVNYYSFEDQSALINVTGGKVHRKSNDTTVWSPDALGAHNPTVYHLLLVLTQGGRVNGLLSARGAKGGWKLFLSNTWRRFENFLRLKGRKGILEVAGETTPTLDLAGIGEPSPRGTGLSGKEWVTTQEGRIAIEEASDDVEETGQLPIPVQQKDFSSSDFGPPEGRYDAEAEAWKAESWEREELYDKLDDTRRELESIKEQTKLRKIRMKKASLELPEWEKALSRQEAYMSHSKETNAAQWKLELESLEKERVMLETGVKDRQLVASAFQARNEMDVRNTKFFQIDEGRMAARLKDIEKNVEVYSDKTQAAWERTRLGVQEGELQNALEQSKQLETLLENKLSPELDALGRAQGATGGATAEQLQRLEQVKTEMSEVLSRNKQLLNDIDRLHGLCQNSVSRLLAADPTETRLWFSAYKAVEHGPRTAIEPEVAKMSPLKKLNWLLDERTQVQKGASLFLKDGKGGPFYTNEGAAKLHTGTHYKVPPEFKTPSVTNLDGTADAVDGAVNLFEHGALTAAGKAPITQLPKELLAGYRKGSLASRTWIHKGDKYILDKAGRAFKAIASGSKQVLQGMKSGIPEGAIEISDSIGALAPVTATEGAEAATMAIVEGAEVAPIGISAMEATLGLAEGSLATTEAAVAALRLAEPAIAVTAEGIIRTGVVEAAVLTGRLLGGLNAAMSFSGPIGWTVQASFIIGDVAFRAIRQAVKEHKCHKHLNRDYKTEFQRVCLRPPADVPTRTKMWKAIAFDCERLHTEKDYHDQKLNNSKGAEDLEDDHRFVNTHFIPKGTTPCEFTFWDGTPAMKRDLSSLAQEWHDQPVDESRGEDDSQTSPVHPFGRPMLA</sequence>
<evidence type="ECO:0000313" key="5">
    <source>
        <dbReference type="Proteomes" id="UP000192596"/>
    </source>
</evidence>
<feature type="compositionally biased region" description="Basic and acidic residues" evidence="2">
    <location>
        <begin position="878"/>
        <end position="889"/>
    </location>
</feature>
<feature type="chain" id="PRO_5012506300" evidence="3">
    <location>
        <begin position="20"/>
        <end position="905"/>
    </location>
</feature>
<feature type="coiled-coil region" evidence="1">
    <location>
        <begin position="294"/>
        <end position="321"/>
    </location>
</feature>
<dbReference type="AlphaFoldDB" id="A0A1V8SL67"/>
<reference evidence="5" key="1">
    <citation type="submission" date="2017-03" db="EMBL/GenBank/DDBJ databases">
        <title>Genomes of endolithic fungi from Antarctica.</title>
        <authorList>
            <person name="Coleine C."/>
            <person name="Masonjones S."/>
            <person name="Stajich J.E."/>
        </authorList>
    </citation>
    <scope>NUCLEOTIDE SEQUENCE [LARGE SCALE GENOMIC DNA]</scope>
    <source>
        <strain evidence="5">CCFEE 5527</strain>
    </source>
</reference>
<comment type="caution">
    <text evidence="4">The sequence shown here is derived from an EMBL/GenBank/DDBJ whole genome shotgun (WGS) entry which is preliminary data.</text>
</comment>
<keyword evidence="1" id="KW-0175">Coiled coil</keyword>
<feature type="region of interest" description="Disordered" evidence="2">
    <location>
        <begin position="878"/>
        <end position="905"/>
    </location>
</feature>
<dbReference type="EMBL" id="NAJO01000037">
    <property type="protein sequence ID" value="OQN99905.1"/>
    <property type="molecule type" value="Genomic_DNA"/>
</dbReference>
<name>A0A1V8SL67_9PEZI</name>
<dbReference type="Proteomes" id="UP000192596">
    <property type="component" value="Unassembled WGS sequence"/>
</dbReference>
<keyword evidence="3" id="KW-0732">Signal</keyword>
<evidence type="ECO:0000256" key="2">
    <source>
        <dbReference type="SAM" id="MobiDB-lite"/>
    </source>
</evidence>
<dbReference type="InParanoid" id="A0A1V8SL67"/>
<proteinExistence type="predicted"/>
<organism evidence="4 5">
    <name type="scientific">Cryoendolithus antarcticus</name>
    <dbReference type="NCBI Taxonomy" id="1507870"/>
    <lineage>
        <taxon>Eukaryota</taxon>
        <taxon>Fungi</taxon>
        <taxon>Dikarya</taxon>
        <taxon>Ascomycota</taxon>
        <taxon>Pezizomycotina</taxon>
        <taxon>Dothideomycetes</taxon>
        <taxon>Dothideomycetidae</taxon>
        <taxon>Cladosporiales</taxon>
        <taxon>Cladosporiaceae</taxon>
        <taxon>Cryoendolithus</taxon>
    </lineage>
</organism>
<evidence type="ECO:0000313" key="4">
    <source>
        <dbReference type="EMBL" id="OQN99905.1"/>
    </source>
</evidence>